<protein>
    <submittedName>
        <fullName evidence="1">Uncharacterized protein</fullName>
    </submittedName>
</protein>
<organism evidence="1">
    <name type="scientific">Arundo donax</name>
    <name type="common">Giant reed</name>
    <name type="synonym">Donax arundinaceus</name>
    <dbReference type="NCBI Taxonomy" id="35708"/>
    <lineage>
        <taxon>Eukaryota</taxon>
        <taxon>Viridiplantae</taxon>
        <taxon>Streptophyta</taxon>
        <taxon>Embryophyta</taxon>
        <taxon>Tracheophyta</taxon>
        <taxon>Spermatophyta</taxon>
        <taxon>Magnoliopsida</taxon>
        <taxon>Liliopsida</taxon>
        <taxon>Poales</taxon>
        <taxon>Poaceae</taxon>
        <taxon>PACMAD clade</taxon>
        <taxon>Arundinoideae</taxon>
        <taxon>Arundineae</taxon>
        <taxon>Arundo</taxon>
    </lineage>
</organism>
<evidence type="ECO:0000313" key="1">
    <source>
        <dbReference type="EMBL" id="JAD19628.1"/>
    </source>
</evidence>
<proteinExistence type="predicted"/>
<reference evidence="1" key="2">
    <citation type="journal article" date="2015" name="Data Brief">
        <title>Shoot transcriptome of the giant reed, Arundo donax.</title>
        <authorList>
            <person name="Barrero R.A."/>
            <person name="Guerrero F.D."/>
            <person name="Moolhuijzen P."/>
            <person name="Goolsby J.A."/>
            <person name="Tidwell J."/>
            <person name="Bellgard S.E."/>
            <person name="Bellgard M.I."/>
        </authorList>
    </citation>
    <scope>NUCLEOTIDE SEQUENCE</scope>
    <source>
        <tissue evidence="1">Shoot tissue taken approximately 20 cm above the soil surface</tissue>
    </source>
</reference>
<dbReference type="EMBL" id="GBRH01278267">
    <property type="protein sequence ID" value="JAD19628.1"/>
    <property type="molecule type" value="Transcribed_RNA"/>
</dbReference>
<name>A0A0A8Y4Q0_ARUDO</name>
<reference evidence="1" key="1">
    <citation type="submission" date="2014-09" db="EMBL/GenBank/DDBJ databases">
        <authorList>
            <person name="Magalhaes I.L.F."/>
            <person name="Oliveira U."/>
            <person name="Santos F.R."/>
            <person name="Vidigal T.H.D.A."/>
            <person name="Brescovit A.D."/>
            <person name="Santos A.J."/>
        </authorList>
    </citation>
    <scope>NUCLEOTIDE SEQUENCE</scope>
    <source>
        <tissue evidence="1">Shoot tissue taken approximately 20 cm above the soil surface</tissue>
    </source>
</reference>
<sequence>MSFKDVCVYVNWG</sequence>
<accession>A0A0A8Y4Q0</accession>